<evidence type="ECO:0000256" key="1">
    <source>
        <dbReference type="SAM" id="MobiDB-lite"/>
    </source>
</evidence>
<dbReference type="EMBL" id="OVTA01000040">
    <property type="protein sequence ID" value="SPS01063.1"/>
    <property type="molecule type" value="Genomic_DNA"/>
</dbReference>
<evidence type="ECO:0000313" key="3">
    <source>
        <dbReference type="Proteomes" id="UP000256805"/>
    </source>
</evidence>
<name>A0A375JAS1_9BURK</name>
<protein>
    <submittedName>
        <fullName evidence="2">Uncharacterized protein</fullName>
    </submittedName>
</protein>
<dbReference type="Proteomes" id="UP000256805">
    <property type="component" value="Unassembled WGS sequence"/>
</dbReference>
<dbReference type="AlphaFoldDB" id="A0A375JAS1"/>
<reference evidence="2 3" key="1">
    <citation type="submission" date="2018-01" db="EMBL/GenBank/DDBJ databases">
        <authorList>
            <person name="Gaut B.S."/>
            <person name="Morton B.R."/>
            <person name="Clegg M.T."/>
            <person name="Duvall M.R."/>
        </authorList>
    </citation>
    <scope>NUCLEOTIDE SEQUENCE [LARGE SCALE GENOMIC DNA]</scope>
    <source>
        <strain evidence="2">Cupriavidus taiwanensis cmp 52</strain>
    </source>
</reference>
<organism evidence="2 3">
    <name type="scientific">Cupriavidus taiwanensis</name>
    <dbReference type="NCBI Taxonomy" id="164546"/>
    <lineage>
        <taxon>Bacteria</taxon>
        <taxon>Pseudomonadati</taxon>
        <taxon>Pseudomonadota</taxon>
        <taxon>Betaproteobacteria</taxon>
        <taxon>Burkholderiales</taxon>
        <taxon>Burkholderiaceae</taxon>
        <taxon>Cupriavidus</taxon>
    </lineage>
</organism>
<feature type="region of interest" description="Disordered" evidence="1">
    <location>
        <begin position="1"/>
        <end position="53"/>
    </location>
</feature>
<sequence>MRHAVLRGGTRAGEAARADSRAAASSRSQEGEGSRNRQTAGRRAGHGTGPHCRALWQGHRLQGLDRAGQDPAEGCRSATLRRPARRDLAQRRGPQRRGGAPLVPLAAGLLALGIPCLPRLPATSPTRHASCHGEAERRSQNNAGMLMNKGTAMIWGMGDCKYFKGSVEHRGNPYTGHSLAAALLHGAAGLASRSVRARIAVAPGVQP</sequence>
<feature type="region of interest" description="Disordered" evidence="1">
    <location>
        <begin position="65"/>
        <end position="101"/>
    </location>
</feature>
<proteinExistence type="predicted"/>
<evidence type="ECO:0000313" key="2">
    <source>
        <dbReference type="EMBL" id="SPS01063.1"/>
    </source>
</evidence>
<accession>A0A375JAS1</accession>
<gene>
    <name evidence="2" type="ORF">CBM2634_B170390</name>
</gene>